<dbReference type="STRING" id="1195236.CTER_0404"/>
<dbReference type="SUPFAM" id="SSF50939">
    <property type="entry name" value="Sialidases"/>
    <property type="match status" value="1"/>
</dbReference>
<reference evidence="1 2" key="1">
    <citation type="journal article" date="2013" name="Genome Announc.">
        <title>Draft Genome Sequence of the Cellulolytic, Mesophilic, Anaerobic Bacterium Clostridium termitidis Strain CT1112 (DSM 5398).</title>
        <authorList>
            <person name="Lal S."/>
            <person name="Ramachandran U."/>
            <person name="Zhang X."/>
            <person name="Munir R."/>
            <person name="Sparling R."/>
            <person name="Levin D.B."/>
        </authorList>
    </citation>
    <scope>NUCLEOTIDE SEQUENCE [LARGE SCALE GENOMIC DNA]</scope>
    <source>
        <strain evidence="1 2">CT1112</strain>
    </source>
</reference>
<dbReference type="InterPro" id="IPR036278">
    <property type="entry name" value="Sialidase_sf"/>
</dbReference>
<gene>
    <name evidence="1" type="ORF">CTER_0404</name>
</gene>
<comment type="caution">
    <text evidence="1">The sequence shown here is derived from an EMBL/GenBank/DDBJ whole genome shotgun (WGS) entry which is preliminary data.</text>
</comment>
<evidence type="ECO:0000313" key="1">
    <source>
        <dbReference type="EMBL" id="EMS73571.1"/>
    </source>
</evidence>
<dbReference type="RefSeq" id="WP_004623711.1">
    <property type="nucleotide sequence ID" value="NZ_AORV01000017.1"/>
</dbReference>
<proteinExistence type="predicted"/>
<organism evidence="1 2">
    <name type="scientific">Ruminiclostridium cellobioparum subsp. termitidis CT1112</name>
    <dbReference type="NCBI Taxonomy" id="1195236"/>
    <lineage>
        <taxon>Bacteria</taxon>
        <taxon>Bacillati</taxon>
        <taxon>Bacillota</taxon>
        <taxon>Clostridia</taxon>
        <taxon>Eubacteriales</taxon>
        <taxon>Oscillospiraceae</taxon>
        <taxon>Ruminiclostridium</taxon>
    </lineage>
</organism>
<dbReference type="CDD" id="cd15482">
    <property type="entry name" value="Sialidase_non-viral"/>
    <property type="match status" value="1"/>
</dbReference>
<keyword evidence="2" id="KW-1185">Reference proteome</keyword>
<evidence type="ECO:0000313" key="2">
    <source>
        <dbReference type="Proteomes" id="UP000014155"/>
    </source>
</evidence>
<dbReference type="PANTHER" id="PTHR38792:SF3">
    <property type="entry name" value="BNR_ASP-BOX REPEAT DOMAIN PROTEIN (AFU_ORTHOLOGUE AFUA_7G06430)-RELATED"/>
    <property type="match status" value="1"/>
</dbReference>
<dbReference type="AlphaFoldDB" id="S0FTB2"/>
<name>S0FTB2_RUMCE</name>
<dbReference type="PANTHER" id="PTHR38792">
    <property type="entry name" value="BNR/ASP-BOX REPEAT DOMAIN PROTEIN (AFU_ORTHOLOGUE AFUA_7G06430)-RELATED"/>
    <property type="match status" value="1"/>
</dbReference>
<accession>S0FTB2</accession>
<protein>
    <submittedName>
        <fullName evidence="1">BNR repeat-like domain containing protein</fullName>
    </submittedName>
</protein>
<sequence length="351" mass="38881">MLTSDIEKILPRTNWRENLVTSYSKPYTIWDTDTTNLASKQGAEYGRLLPLADGSWLSVYSTYSENGILQIARSNDNCRTWAVISTLSEEGRDLENGQMLQLPNGDILLADRSVIWFRSYRLDVFKSTDLGQSWTKISTIDSAEGVAGTLGNPDKGLYEPHMGFLDDGRIAVFYANEKHVTGSPAYSQIVSERISSDGGHTWGEEIWVAWDGNTPDLRPGMPVFTRMGDGRYIVVFEIVGLGNADIHYKISDDGVSWSEGNGTYIPEQRGAPYVLKLEDNTLVVSSSEGKLSFSYDNGSSWHINSLSPWNRNIKAWTSLYQITADEIACVADVDMGDGENSVQVKFGIIAG</sequence>
<dbReference type="EMBL" id="AORV01000017">
    <property type="protein sequence ID" value="EMS73571.1"/>
    <property type="molecule type" value="Genomic_DNA"/>
</dbReference>
<dbReference type="Proteomes" id="UP000014155">
    <property type="component" value="Unassembled WGS sequence"/>
</dbReference>
<dbReference type="eggNOG" id="COG4409">
    <property type="taxonomic scope" value="Bacteria"/>
</dbReference>
<dbReference type="PATRIC" id="fig|1195236.3.peg.713"/>
<dbReference type="Gene3D" id="2.120.10.10">
    <property type="match status" value="1"/>
</dbReference>